<feature type="transmembrane region" description="Helical" evidence="1">
    <location>
        <begin position="37"/>
        <end position="60"/>
    </location>
</feature>
<sequence length="114" mass="12991">MTTLFLSHVGLAYLSLGLLLIRGLLCARQINWRQYTLLKITPHLVDTLLLGTGIIFIVMWGYPIQLWLIAKFLLIVLYIIFAAKAFKKSQPFSIKHFLLAVVSFICAMLVAIFH</sequence>
<dbReference type="RefSeq" id="WP_132500960.1">
    <property type="nucleotide sequence ID" value="NZ_LVXA01000001.1"/>
</dbReference>
<feature type="transmembrane region" description="Helical" evidence="1">
    <location>
        <begin position="66"/>
        <end position="85"/>
    </location>
</feature>
<keyword evidence="3" id="KW-1185">Reference proteome</keyword>
<comment type="caution">
    <text evidence="2">The sequence shown here is derived from an EMBL/GenBank/DDBJ whole genome shotgun (WGS) entry which is preliminary data.</text>
</comment>
<dbReference type="GO" id="GO:0005886">
    <property type="term" value="C:plasma membrane"/>
    <property type="evidence" value="ECO:0007669"/>
    <property type="project" value="TreeGrafter"/>
</dbReference>
<accession>A0A4R2NAU5</accession>
<dbReference type="Proteomes" id="UP000295537">
    <property type="component" value="Unassembled WGS sequence"/>
</dbReference>
<evidence type="ECO:0000256" key="1">
    <source>
        <dbReference type="SAM" id="Phobius"/>
    </source>
</evidence>
<keyword evidence="1" id="KW-0812">Transmembrane</keyword>
<feature type="transmembrane region" description="Helical" evidence="1">
    <location>
        <begin position="97"/>
        <end position="113"/>
    </location>
</feature>
<keyword evidence="1" id="KW-1133">Transmembrane helix</keyword>
<dbReference type="PIRSF" id="PIRSF005610">
    <property type="entry name" value="SirB"/>
    <property type="match status" value="1"/>
</dbReference>
<dbReference type="InterPro" id="IPR007360">
    <property type="entry name" value="SirB"/>
</dbReference>
<dbReference type="OrthoDB" id="5588650at2"/>
<dbReference type="AlphaFoldDB" id="A0A4R2NAU5"/>
<feature type="transmembrane region" description="Helical" evidence="1">
    <location>
        <begin position="6"/>
        <end position="25"/>
    </location>
</feature>
<evidence type="ECO:0000313" key="3">
    <source>
        <dbReference type="Proteomes" id="UP000295537"/>
    </source>
</evidence>
<dbReference type="PANTHER" id="PTHR39594:SF1">
    <property type="entry name" value="PROTEIN YCHQ"/>
    <property type="match status" value="1"/>
</dbReference>
<dbReference type="PANTHER" id="PTHR39594">
    <property type="entry name" value="PROTEIN YCHQ"/>
    <property type="match status" value="1"/>
</dbReference>
<evidence type="ECO:0000313" key="2">
    <source>
        <dbReference type="EMBL" id="TCP18150.1"/>
    </source>
</evidence>
<dbReference type="Pfam" id="PF04247">
    <property type="entry name" value="SirB"/>
    <property type="match status" value="1"/>
</dbReference>
<reference evidence="2 3" key="1">
    <citation type="submission" date="2019-03" db="EMBL/GenBank/DDBJ databases">
        <title>Genomic Encyclopedia of Type Strains, Phase IV (KMG-IV): sequencing the most valuable type-strain genomes for metagenomic binning, comparative biology and taxonomic classification.</title>
        <authorList>
            <person name="Goeker M."/>
        </authorList>
    </citation>
    <scope>NUCLEOTIDE SEQUENCE [LARGE SCALE GENOMIC DNA]</scope>
    <source>
        <strain evidence="2 3">DSM 16380</strain>
    </source>
</reference>
<name>A0A4R2NAU5_9PAST</name>
<organism evidence="2 3">
    <name type="scientific">Nicoletella semolina</name>
    <dbReference type="NCBI Taxonomy" id="271160"/>
    <lineage>
        <taxon>Bacteria</taxon>
        <taxon>Pseudomonadati</taxon>
        <taxon>Pseudomonadota</taxon>
        <taxon>Gammaproteobacteria</taxon>
        <taxon>Pasteurellales</taxon>
        <taxon>Pasteurellaceae</taxon>
        <taxon>Nicoletella</taxon>
    </lineage>
</organism>
<proteinExistence type="predicted"/>
<protein>
    <submittedName>
        <fullName evidence="2">Putative membrane protein SirB2</fullName>
    </submittedName>
</protein>
<dbReference type="EMBL" id="SLXJ01000003">
    <property type="protein sequence ID" value="TCP18150.1"/>
    <property type="molecule type" value="Genomic_DNA"/>
</dbReference>
<gene>
    <name evidence="2" type="ORF">EV693_103117</name>
</gene>
<keyword evidence="1" id="KW-0472">Membrane</keyword>